<dbReference type="InterPro" id="IPR001242">
    <property type="entry name" value="Condensation_dom"/>
</dbReference>
<dbReference type="InterPro" id="IPR020845">
    <property type="entry name" value="AMP-binding_CS"/>
</dbReference>
<dbReference type="EMBL" id="BOPH01000125">
    <property type="protein sequence ID" value="GIJ73825.1"/>
    <property type="molecule type" value="Genomic_DNA"/>
</dbReference>
<dbReference type="InterPro" id="IPR020806">
    <property type="entry name" value="PKS_PP-bd"/>
</dbReference>
<dbReference type="InterPro" id="IPR029058">
    <property type="entry name" value="AB_hydrolase_fold"/>
</dbReference>
<keyword evidence="7" id="KW-1185">Reference proteome</keyword>
<evidence type="ECO:0000313" key="6">
    <source>
        <dbReference type="EMBL" id="GIJ73825.1"/>
    </source>
</evidence>
<dbReference type="GO" id="GO:0005829">
    <property type="term" value="C:cytosol"/>
    <property type="evidence" value="ECO:0007669"/>
    <property type="project" value="TreeGrafter"/>
</dbReference>
<dbReference type="Pfam" id="PF00501">
    <property type="entry name" value="AMP-binding"/>
    <property type="match status" value="1"/>
</dbReference>
<dbReference type="RefSeq" id="WP_203933639.1">
    <property type="nucleotide sequence ID" value="NZ_BOPH01000125.1"/>
</dbReference>
<dbReference type="GO" id="GO:0031177">
    <property type="term" value="F:phosphopantetheine binding"/>
    <property type="evidence" value="ECO:0007669"/>
    <property type="project" value="InterPro"/>
</dbReference>
<dbReference type="InterPro" id="IPR009081">
    <property type="entry name" value="PP-bd_ACP"/>
</dbReference>
<protein>
    <recommendedName>
        <fullName evidence="5">Carrier domain-containing protein</fullName>
    </recommendedName>
</protein>
<dbReference type="Proteomes" id="UP000635606">
    <property type="component" value="Unassembled WGS sequence"/>
</dbReference>
<evidence type="ECO:0000313" key="7">
    <source>
        <dbReference type="Proteomes" id="UP000635606"/>
    </source>
</evidence>
<evidence type="ECO:0000256" key="4">
    <source>
        <dbReference type="ARBA" id="ARBA00022553"/>
    </source>
</evidence>
<comment type="caution">
    <text evidence="6">The sequence shown here is derived from an EMBL/GenBank/DDBJ whole genome shotgun (WGS) entry which is preliminary data.</text>
</comment>
<dbReference type="PANTHER" id="PTHR45527:SF14">
    <property type="entry name" value="PLIPASTATIN SYNTHASE SUBUNIT B"/>
    <property type="match status" value="1"/>
</dbReference>
<dbReference type="InterPro" id="IPR025110">
    <property type="entry name" value="AMP-bd_C"/>
</dbReference>
<dbReference type="Pfam" id="PF00975">
    <property type="entry name" value="Thioesterase"/>
    <property type="match status" value="1"/>
</dbReference>
<dbReference type="InterPro" id="IPR020802">
    <property type="entry name" value="TesA-like"/>
</dbReference>
<keyword evidence="4" id="KW-0597">Phosphoprotein</keyword>
<dbReference type="InterPro" id="IPR023213">
    <property type="entry name" value="CAT-like_dom_sf"/>
</dbReference>
<dbReference type="SUPFAM" id="SSF47336">
    <property type="entry name" value="ACP-like"/>
    <property type="match status" value="1"/>
</dbReference>
<dbReference type="InterPro" id="IPR006162">
    <property type="entry name" value="Ppantetheine_attach_site"/>
</dbReference>
<dbReference type="InterPro" id="IPR042099">
    <property type="entry name" value="ANL_N_sf"/>
</dbReference>
<dbReference type="GO" id="GO:0043041">
    <property type="term" value="P:amino acid activation for nonribosomal peptide biosynthetic process"/>
    <property type="evidence" value="ECO:0007669"/>
    <property type="project" value="TreeGrafter"/>
</dbReference>
<dbReference type="Gene3D" id="3.40.50.12780">
    <property type="entry name" value="N-terminal domain of ligase-like"/>
    <property type="match status" value="1"/>
</dbReference>
<dbReference type="Pfam" id="PF13193">
    <property type="entry name" value="AMP-binding_C"/>
    <property type="match status" value="1"/>
</dbReference>
<comment type="cofactor">
    <cofactor evidence="1">
        <name>pantetheine 4'-phosphate</name>
        <dbReference type="ChEBI" id="CHEBI:47942"/>
    </cofactor>
</comment>
<evidence type="ECO:0000259" key="5">
    <source>
        <dbReference type="PROSITE" id="PS50075"/>
    </source>
</evidence>
<reference evidence="6" key="1">
    <citation type="submission" date="2021-01" db="EMBL/GenBank/DDBJ databases">
        <title>Whole genome shotgun sequence of Virgisporangium ochraceum NBRC 16418.</title>
        <authorList>
            <person name="Komaki H."/>
            <person name="Tamura T."/>
        </authorList>
    </citation>
    <scope>NUCLEOTIDE SEQUENCE</scope>
    <source>
        <strain evidence="6">NBRC 16418</strain>
    </source>
</reference>
<evidence type="ECO:0000256" key="1">
    <source>
        <dbReference type="ARBA" id="ARBA00001957"/>
    </source>
</evidence>
<dbReference type="NCBIfam" id="TIGR01733">
    <property type="entry name" value="AA-adenyl-dom"/>
    <property type="match status" value="1"/>
</dbReference>
<dbReference type="FunFam" id="3.40.50.12780:FF:000012">
    <property type="entry name" value="Non-ribosomal peptide synthetase"/>
    <property type="match status" value="1"/>
</dbReference>
<dbReference type="SMART" id="SM00824">
    <property type="entry name" value="PKS_TE"/>
    <property type="match status" value="1"/>
</dbReference>
<dbReference type="FunFam" id="2.30.38.10:FF:000001">
    <property type="entry name" value="Non-ribosomal peptide synthetase PvdI"/>
    <property type="match status" value="1"/>
</dbReference>
<dbReference type="FunFam" id="3.40.50.980:FF:000001">
    <property type="entry name" value="Non-ribosomal peptide synthetase"/>
    <property type="match status" value="1"/>
</dbReference>
<dbReference type="SMART" id="SM00823">
    <property type="entry name" value="PKS_PP"/>
    <property type="match status" value="1"/>
</dbReference>
<dbReference type="Pfam" id="PF00668">
    <property type="entry name" value="Condensation"/>
    <property type="match status" value="1"/>
</dbReference>
<proteinExistence type="inferred from homology"/>
<dbReference type="FunFam" id="3.40.50.980:FF:000002">
    <property type="entry name" value="Enterobactin synthetase component F"/>
    <property type="match status" value="1"/>
</dbReference>
<evidence type="ECO:0000256" key="3">
    <source>
        <dbReference type="ARBA" id="ARBA00022450"/>
    </source>
</evidence>
<keyword evidence="3" id="KW-0596">Phosphopantetheine</keyword>
<feature type="domain" description="Carrier" evidence="5">
    <location>
        <begin position="967"/>
        <end position="1042"/>
    </location>
</feature>
<dbReference type="PROSITE" id="PS00455">
    <property type="entry name" value="AMP_BINDING"/>
    <property type="match status" value="1"/>
</dbReference>
<comment type="similarity">
    <text evidence="2">Belongs to the ATP-dependent AMP-binding enzyme family.</text>
</comment>
<dbReference type="SUPFAM" id="SSF52777">
    <property type="entry name" value="CoA-dependent acyltransferases"/>
    <property type="match status" value="2"/>
</dbReference>
<organism evidence="6 7">
    <name type="scientific">Virgisporangium ochraceum</name>
    <dbReference type="NCBI Taxonomy" id="65505"/>
    <lineage>
        <taxon>Bacteria</taxon>
        <taxon>Bacillati</taxon>
        <taxon>Actinomycetota</taxon>
        <taxon>Actinomycetes</taxon>
        <taxon>Micromonosporales</taxon>
        <taxon>Micromonosporaceae</taxon>
        <taxon>Virgisporangium</taxon>
    </lineage>
</organism>
<dbReference type="CDD" id="cd17643">
    <property type="entry name" value="A_NRPS_Cytc1-like"/>
    <property type="match status" value="1"/>
</dbReference>
<dbReference type="InterPro" id="IPR001031">
    <property type="entry name" value="Thioesterase"/>
</dbReference>
<dbReference type="PROSITE" id="PS50075">
    <property type="entry name" value="CARRIER"/>
    <property type="match status" value="1"/>
</dbReference>
<dbReference type="SUPFAM" id="SSF53474">
    <property type="entry name" value="alpha/beta-Hydrolases"/>
    <property type="match status" value="1"/>
</dbReference>
<gene>
    <name evidence="6" type="ORF">Voc01_087420</name>
</gene>
<dbReference type="FunFam" id="3.30.300.30:FF:000010">
    <property type="entry name" value="Enterobactin synthetase component F"/>
    <property type="match status" value="1"/>
</dbReference>
<dbReference type="Gene3D" id="3.30.559.30">
    <property type="entry name" value="Nonribosomal peptide synthetase, condensation domain"/>
    <property type="match status" value="1"/>
</dbReference>
<dbReference type="GO" id="GO:0044550">
    <property type="term" value="P:secondary metabolite biosynthetic process"/>
    <property type="evidence" value="ECO:0007669"/>
    <property type="project" value="UniProtKB-ARBA"/>
</dbReference>
<dbReference type="SUPFAM" id="SSF56801">
    <property type="entry name" value="Acetyl-CoA synthetase-like"/>
    <property type="match status" value="1"/>
</dbReference>
<dbReference type="FunFam" id="1.10.1200.10:FF:000005">
    <property type="entry name" value="Nonribosomal peptide synthetase 1"/>
    <property type="match status" value="1"/>
</dbReference>
<evidence type="ECO:0000256" key="2">
    <source>
        <dbReference type="ARBA" id="ARBA00006432"/>
    </source>
</evidence>
<dbReference type="InterPro" id="IPR000873">
    <property type="entry name" value="AMP-dep_synth/lig_dom"/>
</dbReference>
<dbReference type="InterPro" id="IPR010071">
    <property type="entry name" value="AA_adenyl_dom"/>
</dbReference>
<dbReference type="Gene3D" id="3.40.50.1820">
    <property type="entry name" value="alpha/beta hydrolase"/>
    <property type="match status" value="1"/>
</dbReference>
<dbReference type="GO" id="GO:0008610">
    <property type="term" value="P:lipid biosynthetic process"/>
    <property type="evidence" value="ECO:0007669"/>
    <property type="project" value="UniProtKB-ARBA"/>
</dbReference>
<dbReference type="GO" id="GO:0003824">
    <property type="term" value="F:catalytic activity"/>
    <property type="evidence" value="ECO:0007669"/>
    <property type="project" value="InterPro"/>
</dbReference>
<accession>A0A8J4EFL6</accession>
<dbReference type="Gene3D" id="3.30.559.10">
    <property type="entry name" value="Chloramphenicol acetyltransferase-like domain"/>
    <property type="match status" value="1"/>
</dbReference>
<dbReference type="Gene3D" id="3.30.300.30">
    <property type="match status" value="1"/>
</dbReference>
<dbReference type="PANTHER" id="PTHR45527">
    <property type="entry name" value="NONRIBOSOMAL PEPTIDE SYNTHETASE"/>
    <property type="match status" value="1"/>
</dbReference>
<dbReference type="Pfam" id="PF00550">
    <property type="entry name" value="PP-binding"/>
    <property type="match status" value="1"/>
</dbReference>
<dbReference type="InterPro" id="IPR036736">
    <property type="entry name" value="ACP-like_sf"/>
</dbReference>
<dbReference type="PROSITE" id="PS00012">
    <property type="entry name" value="PHOSPHOPANTETHEINE"/>
    <property type="match status" value="1"/>
</dbReference>
<name>A0A8J4EFL6_9ACTN</name>
<sequence length="1317" mass="142970">MSPGDGNRLPLTAAQRGIWYAQGLDATNPIYNGAEYVDIAGPVDAGVFLATLIRVVGETDALRVRFHTDDEGPWQVVHDEPAVDLAVTDVSTEPDPVAAAERLMLADVRRPVDLLRGPLFTHILFRVSDDRHLWYHRCHHILLDGFSGALFAARVAAVYTALAAGAEVPPSGFRPLRDLVDAEAAYRASDRFTADRDYWTAELAHRPEPPTLAARHPTMPDRLVRHRAELPVPTARAVREAARSCGVTLPAMLTALVATYLQRLTGAPEVVLGLPVTTRLGREARSVPGMVSNVLPLRVAVRPEWTLEELGAYVSTRMREALRHQRYRFEDLRRDLNLVGDERRLVGPDVNIMMFDYDVRFAGARATAHSLALGPVDDLSVVVYDRSDAHGLRIDFEGNPHLYSDEELAAHHERFLAFVAAAVDHSGPVGRLDTVAPAAVDWSFVSDPPSTPVTTLADLFARQAARTPDATAVVDGDRRLSYRDIAGRANRLARELVRSGAGPERFVALALPRTADLVVAVLAVVASGAAYVPLDPQYPTDRLAFMLDDTRPVVLVSTAEVLSRLPDVPVTCLSVEDGPGGADGTPLTDADRVEPLRPEHPAYVIYTSGSTGRPKGVVIPHHNVVRLFDATDAWFGFGTDDVWTLFHSYAFDFSVWELWGALLFGGTLVVVPHAVSRSPGEYLTLLRRERVTVLNQTPSAFYQLVQAGADDPASDGDLALRTVVFGGESLDPRKLAPWFERHPAGSPELVNMYGITETTVHVTRLVLDRGSGENAVGRPIPDQRVYVLDGALRPTPPGVKGELYVAGEGLARGYLKRPALSAGRFVADPFGPPGARMYRTGDVGRWAGPGRLEHLGRADDQVQLRGFRIELGEIEAALTAQPGVAQAAVVPHEQQRGDLRLVAYVVTAPGADPDAATLRKQVAQVLPDHMVPSVFLPVPAIPLTVNGKLDRRALPAPDLNAVTSDGVPRNPREELLCRLFAEVLDVRRVGVDDNFFDLGGHSLLATRLLGRVRETFGVQLSIRSLFESPSPGTFAARLDVGGDSGGPFDVLLPLRTSGAHAPVFCVHPAGGLSWCYSGLIKHLGPDYPVYGLQARGLAGDEPMPATIEEMADDYVEQIRTVRPTGPYRLVGYSAGGVIIHAMASRLRELGERVDLLCVLDTYPNQRLPGITEQDILADLLGWVGYDRRYLGSGPLTHATVTAVLRKLGSALASLEESHVGAISRIYANNRTLFDGFRPRHFDGDLLLVVATLDKLDISPTPETWRPYVGGALEVRTVDRQHTDLMKPGPLTEIGAIVAGRLAELDGPRTEPTRGGVS</sequence>
<dbReference type="InterPro" id="IPR045851">
    <property type="entry name" value="AMP-bd_C_sf"/>
</dbReference>